<keyword evidence="3" id="KW-0964">Secreted</keyword>
<evidence type="ECO:0000256" key="4">
    <source>
        <dbReference type="RuleBase" id="RU003618"/>
    </source>
</evidence>
<comment type="similarity">
    <text evidence="2 4">Belongs to the somatotropin/prolactin family.</text>
</comment>
<evidence type="ECO:0008006" key="8">
    <source>
        <dbReference type="Google" id="ProtNLM"/>
    </source>
</evidence>
<feature type="chain" id="PRO_5035148253" description="Prolactin" evidence="5">
    <location>
        <begin position="21"/>
        <end position="218"/>
    </location>
</feature>
<dbReference type="Gene3D" id="1.20.1250.10">
    <property type="match status" value="1"/>
</dbReference>
<dbReference type="CDD" id="cd10288">
    <property type="entry name" value="prolactin_like"/>
    <property type="match status" value="1"/>
</dbReference>
<dbReference type="Pfam" id="PF00103">
    <property type="entry name" value="Hormone_1"/>
    <property type="match status" value="1"/>
</dbReference>
<dbReference type="InterPro" id="IPR018116">
    <property type="entry name" value="Somatotropin_CS"/>
</dbReference>
<dbReference type="PANTHER" id="PTHR11417">
    <property type="entry name" value="SOMATOTROPIN,PROLACTIN"/>
    <property type="match status" value="1"/>
</dbReference>
<evidence type="ECO:0000256" key="1">
    <source>
        <dbReference type="ARBA" id="ARBA00004613"/>
    </source>
</evidence>
<sequence>QLLFGFLISNICLTREVVFSSPICTSGSFQCQVLLSDLFDRAIRLSHYIHSLSTEMFEDIEQQYSEGRQLLIKLMNNCHTSTLNTPENKEQTLQLQHEDLLSLVNKLLLSWYQPLKYLSMKAPNNIVQKVKEAEEHARILQGGIDRISERMLTDLEDFYPQWLGPVDVMMPQGDLHLFPVYQLLHCFRRDAHKIDSYLKILRYHMIHANSQGSVHSEI</sequence>
<comment type="subcellular location">
    <subcellularLocation>
        <location evidence="1 4">Secreted</location>
    </subcellularLocation>
</comment>
<evidence type="ECO:0000256" key="2">
    <source>
        <dbReference type="ARBA" id="ARBA00008474"/>
    </source>
</evidence>
<dbReference type="Proteomes" id="UP000770717">
    <property type="component" value="Unassembled WGS sequence"/>
</dbReference>
<dbReference type="GO" id="GO:0005179">
    <property type="term" value="F:hormone activity"/>
    <property type="evidence" value="ECO:0007669"/>
    <property type="project" value="UniProtKB-KW"/>
</dbReference>
<evidence type="ECO:0000256" key="3">
    <source>
        <dbReference type="ARBA" id="ARBA00022525"/>
    </source>
</evidence>
<feature type="signal peptide" evidence="5">
    <location>
        <begin position="1"/>
        <end position="20"/>
    </location>
</feature>
<keyword evidence="5" id="KW-0732">Signal</keyword>
<dbReference type="SUPFAM" id="SSF47266">
    <property type="entry name" value="4-helical cytokines"/>
    <property type="match status" value="1"/>
</dbReference>
<dbReference type="AlphaFoldDB" id="A0A8J6KAH3"/>
<feature type="non-terminal residue" evidence="6">
    <location>
        <position position="218"/>
    </location>
</feature>
<evidence type="ECO:0000256" key="5">
    <source>
        <dbReference type="SAM" id="SignalP"/>
    </source>
</evidence>
<gene>
    <name evidence="6" type="ORF">GDO78_010667</name>
</gene>
<proteinExistence type="inferred from homology"/>
<dbReference type="InterPro" id="IPR001400">
    <property type="entry name" value="Somatotropin/Prolactin"/>
</dbReference>
<dbReference type="PROSITE" id="PS00266">
    <property type="entry name" value="SOMATOTROPIN_1"/>
    <property type="match status" value="1"/>
</dbReference>
<dbReference type="OrthoDB" id="9946219at2759"/>
<organism evidence="6 7">
    <name type="scientific">Eleutherodactylus coqui</name>
    <name type="common">Puerto Rican coqui</name>
    <dbReference type="NCBI Taxonomy" id="57060"/>
    <lineage>
        <taxon>Eukaryota</taxon>
        <taxon>Metazoa</taxon>
        <taxon>Chordata</taxon>
        <taxon>Craniata</taxon>
        <taxon>Vertebrata</taxon>
        <taxon>Euteleostomi</taxon>
        <taxon>Amphibia</taxon>
        <taxon>Batrachia</taxon>
        <taxon>Anura</taxon>
        <taxon>Neobatrachia</taxon>
        <taxon>Hyloidea</taxon>
        <taxon>Eleutherodactylidae</taxon>
        <taxon>Eleutherodactylinae</taxon>
        <taxon>Eleutherodactylus</taxon>
        <taxon>Eleutherodactylus</taxon>
    </lineage>
</organism>
<dbReference type="PANTHER" id="PTHR11417:SF72">
    <property type="entry name" value="PROLACTIN"/>
    <property type="match status" value="1"/>
</dbReference>
<dbReference type="GO" id="GO:0046427">
    <property type="term" value="P:positive regulation of receptor signaling pathway via JAK-STAT"/>
    <property type="evidence" value="ECO:0007669"/>
    <property type="project" value="TreeGrafter"/>
</dbReference>
<evidence type="ECO:0000313" key="6">
    <source>
        <dbReference type="EMBL" id="KAG9481549.1"/>
    </source>
</evidence>
<comment type="caution">
    <text evidence="6">The sequence shown here is derived from an EMBL/GenBank/DDBJ whole genome shotgun (WGS) entry which is preliminary data.</text>
</comment>
<dbReference type="PRINTS" id="PR00836">
    <property type="entry name" value="SOMATOTROPIN"/>
</dbReference>
<reference evidence="6" key="1">
    <citation type="thesis" date="2020" institute="ProQuest LLC" country="789 East Eisenhower Parkway, Ann Arbor, MI, USA">
        <title>Comparative Genomics and Chromosome Evolution.</title>
        <authorList>
            <person name="Mudd A.B."/>
        </authorList>
    </citation>
    <scope>NUCLEOTIDE SEQUENCE</scope>
    <source>
        <strain evidence="6">HN-11 Male</strain>
        <tissue evidence="6">Kidney and liver</tissue>
    </source>
</reference>
<protein>
    <recommendedName>
        <fullName evidence="8">Prolactin</fullName>
    </recommendedName>
</protein>
<dbReference type="GO" id="GO:0008284">
    <property type="term" value="P:positive regulation of cell population proliferation"/>
    <property type="evidence" value="ECO:0007669"/>
    <property type="project" value="TreeGrafter"/>
</dbReference>
<evidence type="ECO:0000313" key="7">
    <source>
        <dbReference type="Proteomes" id="UP000770717"/>
    </source>
</evidence>
<dbReference type="EMBL" id="WNTK01000006">
    <property type="protein sequence ID" value="KAG9481549.1"/>
    <property type="molecule type" value="Genomic_DNA"/>
</dbReference>
<name>A0A8J6KAH3_ELECQ</name>
<dbReference type="GO" id="GO:0031667">
    <property type="term" value="P:response to nutrient levels"/>
    <property type="evidence" value="ECO:0007669"/>
    <property type="project" value="TreeGrafter"/>
</dbReference>
<keyword evidence="4" id="KW-0372">Hormone</keyword>
<accession>A0A8J6KAH3</accession>
<dbReference type="GO" id="GO:0005615">
    <property type="term" value="C:extracellular space"/>
    <property type="evidence" value="ECO:0007669"/>
    <property type="project" value="TreeGrafter"/>
</dbReference>
<keyword evidence="7" id="KW-1185">Reference proteome</keyword>
<dbReference type="InterPro" id="IPR009079">
    <property type="entry name" value="4_helix_cytokine-like_core"/>
</dbReference>